<dbReference type="PANTHER" id="PTHR43883:SF1">
    <property type="entry name" value="GLUCONOKINASE"/>
    <property type="match status" value="1"/>
</dbReference>
<dbReference type="Pfam" id="PF09414">
    <property type="entry name" value="RNA_ligase"/>
    <property type="match status" value="1"/>
</dbReference>
<evidence type="ECO:0000313" key="2">
    <source>
        <dbReference type="EMBL" id="KAF0978245.1"/>
    </source>
</evidence>
<sequence>MSSSPTFQPQKYPRTPHLPFSPEHSDDDVILSDQHCTQFIAPTEVVITEKMDGGNCQLFQGKIYARTTSKEASHPSFGPIKQLYSQFKYLIPDHLILYGENLYGIHSIEYTNLKSFFYLFAILDLNESRWYGWDEMVNFVQENDLTNYIQIVPVLFRGTFRSLSEIKQWMDEQIKNKSNSIAGGREGLEGFVLKTTQPFSTKDFERNVAKYVRKGHIQTDENWGKTWRQAKLNK</sequence>
<keyword evidence="3" id="KW-1185">Reference proteome</keyword>
<evidence type="ECO:0000313" key="3">
    <source>
        <dbReference type="Proteomes" id="UP000444721"/>
    </source>
</evidence>
<dbReference type="GeneID" id="68109978"/>
<dbReference type="InterPro" id="IPR052732">
    <property type="entry name" value="Cell-binding_unc_protein"/>
</dbReference>
<organism evidence="2 3">
    <name type="scientific">Naegleria fowleri</name>
    <name type="common">Brain eating amoeba</name>
    <dbReference type="NCBI Taxonomy" id="5763"/>
    <lineage>
        <taxon>Eukaryota</taxon>
        <taxon>Discoba</taxon>
        <taxon>Heterolobosea</taxon>
        <taxon>Tetramitia</taxon>
        <taxon>Eutetramitia</taxon>
        <taxon>Vahlkampfiidae</taxon>
        <taxon>Naegleria</taxon>
    </lineage>
</organism>
<dbReference type="RefSeq" id="XP_044562958.1">
    <property type="nucleotide sequence ID" value="XM_044705990.1"/>
</dbReference>
<protein>
    <recommendedName>
        <fullName evidence="1">RNA ligase domain-containing protein</fullName>
    </recommendedName>
</protein>
<dbReference type="VEuPathDB" id="AmoebaDB:NfTy_056740"/>
<dbReference type="VEuPathDB" id="AmoebaDB:NF0087280"/>
<proteinExistence type="predicted"/>
<dbReference type="InterPro" id="IPR021122">
    <property type="entry name" value="RNA_ligase_dom_REL/Rnl2"/>
</dbReference>
<dbReference type="OrthoDB" id="19045at2759"/>
<dbReference type="OMA" id="QSETHWM"/>
<dbReference type="PANTHER" id="PTHR43883">
    <property type="entry name" value="SLR0207 PROTEIN"/>
    <property type="match status" value="1"/>
</dbReference>
<dbReference type="AlphaFoldDB" id="A0A6A5BY07"/>
<name>A0A6A5BY07_NAEFO</name>
<dbReference type="EMBL" id="VFQX01000030">
    <property type="protein sequence ID" value="KAF0978245.1"/>
    <property type="molecule type" value="Genomic_DNA"/>
</dbReference>
<dbReference type="SUPFAM" id="SSF56091">
    <property type="entry name" value="DNA ligase/mRNA capping enzyme, catalytic domain"/>
    <property type="match status" value="1"/>
</dbReference>
<gene>
    <name evidence="2" type="ORF">FDP41_002760</name>
</gene>
<dbReference type="Proteomes" id="UP000444721">
    <property type="component" value="Unassembled WGS sequence"/>
</dbReference>
<evidence type="ECO:0000259" key="1">
    <source>
        <dbReference type="Pfam" id="PF09414"/>
    </source>
</evidence>
<accession>A0A6A5BY07</accession>
<comment type="caution">
    <text evidence="2">The sequence shown here is derived from an EMBL/GenBank/DDBJ whole genome shotgun (WGS) entry which is preliminary data.</text>
</comment>
<dbReference type="Gene3D" id="3.30.470.30">
    <property type="entry name" value="DNA ligase/mRNA capping enzyme"/>
    <property type="match status" value="1"/>
</dbReference>
<feature type="domain" description="RNA ligase" evidence="1">
    <location>
        <begin position="44"/>
        <end position="212"/>
    </location>
</feature>
<reference evidence="2 3" key="1">
    <citation type="journal article" date="2019" name="Sci. Rep.">
        <title>Nanopore sequencing improves the draft genome of the human pathogenic amoeba Naegleria fowleri.</title>
        <authorList>
            <person name="Liechti N."/>
            <person name="Schurch N."/>
            <person name="Bruggmann R."/>
            <person name="Wittwer M."/>
        </authorList>
    </citation>
    <scope>NUCLEOTIDE SEQUENCE [LARGE SCALE GENOMIC DNA]</scope>
    <source>
        <strain evidence="2 3">ATCC 30894</strain>
    </source>
</reference>
<dbReference type="VEuPathDB" id="AmoebaDB:FDP41_002760"/>